<keyword evidence="5 6" id="KW-0472">Membrane</keyword>
<keyword evidence="3 6" id="KW-1133">Transmembrane helix</keyword>
<dbReference type="PANTHER" id="PTHR28234">
    <property type="entry name" value="NUCLEAR CONTROL OF ATPASE PROTEIN 2"/>
    <property type="match status" value="1"/>
</dbReference>
<comment type="subcellular location">
    <subcellularLocation>
        <location evidence="1">Mitochondrion membrane</location>
        <topology evidence="1">Multi-pass membrane protein</topology>
    </subcellularLocation>
</comment>
<evidence type="ECO:0000313" key="7">
    <source>
        <dbReference type="EMBL" id="CAD9231720.1"/>
    </source>
</evidence>
<dbReference type="GO" id="GO:0005741">
    <property type="term" value="C:mitochondrial outer membrane"/>
    <property type="evidence" value="ECO:0007669"/>
    <property type="project" value="TreeGrafter"/>
</dbReference>
<dbReference type="AlphaFoldDB" id="A0A7S1TBH2"/>
<evidence type="ECO:0000256" key="3">
    <source>
        <dbReference type="ARBA" id="ARBA00022989"/>
    </source>
</evidence>
<keyword evidence="2 6" id="KW-0812">Transmembrane</keyword>
<evidence type="ECO:0000256" key="1">
    <source>
        <dbReference type="ARBA" id="ARBA00004225"/>
    </source>
</evidence>
<evidence type="ECO:0000256" key="4">
    <source>
        <dbReference type="ARBA" id="ARBA00023128"/>
    </source>
</evidence>
<dbReference type="Pfam" id="PF08637">
    <property type="entry name" value="NCA2"/>
    <property type="match status" value="1"/>
</dbReference>
<reference evidence="7" key="1">
    <citation type="submission" date="2021-01" db="EMBL/GenBank/DDBJ databases">
        <authorList>
            <person name="Corre E."/>
            <person name="Pelletier E."/>
            <person name="Niang G."/>
            <person name="Scheremetjew M."/>
            <person name="Finn R."/>
            <person name="Kale V."/>
            <person name="Holt S."/>
            <person name="Cochrane G."/>
            <person name="Meng A."/>
            <person name="Brown T."/>
            <person name="Cohen L."/>
        </authorList>
    </citation>
    <scope>NUCLEOTIDE SEQUENCE</scope>
    <source>
        <strain evidence="7">SAG 36.94</strain>
    </source>
</reference>
<gene>
    <name evidence="7" type="ORF">CCAE0312_LOCUS3801</name>
</gene>
<sequence>MKGDIEEVAELCRALRISEDRFLLAASETFPIRSVTYSRLESTETKWLEVVIQARREINARELAVLATVVESMEDSVEYFSRRVETSTTGTSIGSLVRRIGWGKAFWYQAAPSMTWMVERIWTLQNAQQSLTRLVGIVHNHLEWAMAATTMEESLSALGCTSCLMQAVFKATQSRNEELVRQCCEQRLAISDGDGPSLGQLARAFVTELKQIPKWQNDLWSTYHPLFRPGIVRRRLAHLTATSSALVASTHYLYVCTRRSPNEHFWTWLERGVDSYLHFQETHIWKPIHEIFSDVFFADTRDLRWSEEALMESRNSLKRMITHFAEMKLTAGSSELKNALELAQGGRMDVVMESLEHQISRPIWNSLFGDLGTIMLIQLQKLKVDVEAQMKFFEDIKAANHVNTQLIVLVPAMFGLYLTVVLARRAFQSWRYARLVGVGSARHRAVKLLRSAERKSAALTDPLLQNSKDGLCLLGSLLVDLRLLDTVVRSEIRPPPDILRTIRENIQDLQATGLRSSQRERAVMRLEQALWMSSAGSVF</sequence>
<organism evidence="7">
    <name type="scientific">Compsopogon caeruleus</name>
    <dbReference type="NCBI Taxonomy" id="31354"/>
    <lineage>
        <taxon>Eukaryota</taxon>
        <taxon>Rhodophyta</taxon>
        <taxon>Compsopogonophyceae</taxon>
        <taxon>Compsopogonales</taxon>
        <taxon>Compsopogonaceae</taxon>
        <taxon>Compsopogon</taxon>
    </lineage>
</organism>
<name>A0A7S1TBH2_9RHOD</name>
<evidence type="ECO:0000256" key="6">
    <source>
        <dbReference type="SAM" id="Phobius"/>
    </source>
</evidence>
<evidence type="ECO:0000256" key="5">
    <source>
        <dbReference type="ARBA" id="ARBA00023136"/>
    </source>
</evidence>
<accession>A0A7S1TBH2</accession>
<dbReference type="InterPro" id="IPR013946">
    <property type="entry name" value="NCA2-like"/>
</dbReference>
<keyword evidence="4" id="KW-0496">Mitochondrion</keyword>
<protein>
    <recommendedName>
        <fullName evidence="8">Nuclear control of ATPase protein 2</fullName>
    </recommendedName>
</protein>
<evidence type="ECO:0000256" key="2">
    <source>
        <dbReference type="ARBA" id="ARBA00022692"/>
    </source>
</evidence>
<evidence type="ECO:0008006" key="8">
    <source>
        <dbReference type="Google" id="ProtNLM"/>
    </source>
</evidence>
<proteinExistence type="predicted"/>
<feature type="transmembrane region" description="Helical" evidence="6">
    <location>
        <begin position="406"/>
        <end position="424"/>
    </location>
</feature>
<dbReference type="EMBL" id="HBGH01007139">
    <property type="protein sequence ID" value="CAD9231720.1"/>
    <property type="molecule type" value="Transcribed_RNA"/>
</dbReference>
<dbReference type="PANTHER" id="PTHR28234:SF1">
    <property type="entry name" value="NUCLEAR CONTROL OF ATPASE PROTEIN 2"/>
    <property type="match status" value="1"/>
</dbReference>